<proteinExistence type="predicted"/>
<evidence type="ECO:0000313" key="9">
    <source>
        <dbReference type="Proteomes" id="UP000030982"/>
    </source>
</evidence>
<keyword evidence="5" id="KW-1133">Transmembrane helix</keyword>
<dbReference type="Pfam" id="PF02416">
    <property type="entry name" value="TatA_B_E"/>
    <property type="match status" value="1"/>
</dbReference>
<keyword evidence="6" id="KW-0811">Translocation</keyword>
<accession>A0A0B2ALU0</accession>
<evidence type="ECO:0000256" key="6">
    <source>
        <dbReference type="ARBA" id="ARBA00023010"/>
    </source>
</evidence>
<keyword evidence="4" id="KW-0653">Protein transport</keyword>
<evidence type="ECO:0008006" key="10">
    <source>
        <dbReference type="Google" id="ProtNLM"/>
    </source>
</evidence>
<keyword evidence="9" id="KW-1185">Reference proteome</keyword>
<keyword evidence="3" id="KW-0812">Transmembrane</keyword>
<gene>
    <name evidence="8" type="ORF">LK10_05140</name>
</gene>
<dbReference type="Proteomes" id="UP000030982">
    <property type="component" value="Unassembled WGS sequence"/>
</dbReference>
<dbReference type="PANTHER" id="PTHR42982">
    <property type="entry name" value="SEC-INDEPENDENT PROTEIN TRANSLOCASE PROTEIN TATA"/>
    <property type="match status" value="1"/>
</dbReference>
<evidence type="ECO:0000256" key="1">
    <source>
        <dbReference type="ARBA" id="ARBA00004167"/>
    </source>
</evidence>
<dbReference type="EMBL" id="JTDL01000079">
    <property type="protein sequence ID" value="KHL04326.1"/>
    <property type="molecule type" value="Genomic_DNA"/>
</dbReference>
<comment type="subcellular location">
    <subcellularLocation>
        <location evidence="1">Membrane</location>
        <topology evidence="1">Single-pass membrane protein</topology>
    </subcellularLocation>
</comment>
<evidence type="ECO:0000256" key="2">
    <source>
        <dbReference type="ARBA" id="ARBA00022448"/>
    </source>
</evidence>
<dbReference type="STRING" id="1338436.LK10_05140"/>
<evidence type="ECO:0000256" key="3">
    <source>
        <dbReference type="ARBA" id="ARBA00022692"/>
    </source>
</evidence>
<dbReference type="Gene3D" id="1.20.5.3310">
    <property type="match status" value="1"/>
</dbReference>
<dbReference type="AlphaFoldDB" id="A0A0B2ALU0"/>
<evidence type="ECO:0000256" key="7">
    <source>
        <dbReference type="ARBA" id="ARBA00023136"/>
    </source>
</evidence>
<dbReference type="GO" id="GO:0015031">
    <property type="term" value="P:protein transport"/>
    <property type="evidence" value="ECO:0007669"/>
    <property type="project" value="UniProtKB-KW"/>
</dbReference>
<evidence type="ECO:0000256" key="5">
    <source>
        <dbReference type="ARBA" id="ARBA00022989"/>
    </source>
</evidence>
<dbReference type="OrthoDB" id="5245163at2"/>
<dbReference type="GO" id="GO:0016020">
    <property type="term" value="C:membrane"/>
    <property type="evidence" value="ECO:0007669"/>
    <property type="project" value="UniProtKB-ARBA"/>
</dbReference>
<reference evidence="8 9" key="1">
    <citation type="submission" date="2014-09" db="EMBL/GenBank/DDBJ databases">
        <title>Genome sequence of Sinomonas sp. MUSC 117.</title>
        <authorList>
            <person name="Lee L.-H."/>
        </authorList>
    </citation>
    <scope>NUCLEOTIDE SEQUENCE [LARGE SCALE GENOMIC DNA]</scope>
    <source>
        <strain evidence="8 9">MUSC 117</strain>
    </source>
</reference>
<dbReference type="PANTHER" id="PTHR42982:SF8">
    <property type="entry name" value="SEC-INDEPENDENT PROTEIN TRANSLOCASE PROTEIN TATA"/>
    <property type="match status" value="1"/>
</dbReference>
<protein>
    <recommendedName>
        <fullName evidence="10">Sec-independent protein translocase protein TatA</fullName>
    </recommendedName>
</protein>
<sequence>MARLFEEPWVIGILILAALLLFGAPKLPGIARSVGQSLRVFKTEVKQFKEEASTADFTAAPKTPEAQD</sequence>
<dbReference type="InterPro" id="IPR003369">
    <property type="entry name" value="TatA/B/E"/>
</dbReference>
<name>A0A0B2ALU0_9MICC</name>
<evidence type="ECO:0000313" key="8">
    <source>
        <dbReference type="EMBL" id="KHL04326.1"/>
    </source>
</evidence>
<keyword evidence="7" id="KW-0472">Membrane</keyword>
<comment type="caution">
    <text evidence="8">The sequence shown here is derived from an EMBL/GenBank/DDBJ whole genome shotgun (WGS) entry which is preliminary data.</text>
</comment>
<keyword evidence="2" id="KW-0813">Transport</keyword>
<evidence type="ECO:0000256" key="4">
    <source>
        <dbReference type="ARBA" id="ARBA00022927"/>
    </source>
</evidence>
<organism evidence="8 9">
    <name type="scientific">Sinomonas humi</name>
    <dbReference type="NCBI Taxonomy" id="1338436"/>
    <lineage>
        <taxon>Bacteria</taxon>
        <taxon>Bacillati</taxon>
        <taxon>Actinomycetota</taxon>
        <taxon>Actinomycetes</taxon>
        <taxon>Micrococcales</taxon>
        <taxon>Micrococcaceae</taxon>
        <taxon>Sinomonas</taxon>
    </lineage>
</organism>
<dbReference type="RefSeq" id="WP_043120707.1">
    <property type="nucleotide sequence ID" value="NZ_JTDL01000079.1"/>
</dbReference>